<dbReference type="GO" id="GO:0006355">
    <property type="term" value="P:regulation of DNA-templated transcription"/>
    <property type="evidence" value="ECO:0007669"/>
    <property type="project" value="InterPro"/>
</dbReference>
<evidence type="ECO:0000313" key="2">
    <source>
        <dbReference type="EMBL" id="TVX77780.1"/>
    </source>
</evidence>
<dbReference type="RefSeq" id="WP_144480311.1">
    <property type="nucleotide sequence ID" value="NZ_CABIYS010000001.1"/>
</dbReference>
<evidence type="ECO:0000259" key="1">
    <source>
        <dbReference type="PROSITE" id="PS51500"/>
    </source>
</evidence>
<dbReference type="InterPro" id="IPR036281">
    <property type="entry name" value="SinR/SinI_dimer_dom_sf"/>
</dbReference>
<accession>A0A8B5XU22</accession>
<gene>
    <name evidence="2" type="primary">sinI</name>
    <name evidence="2" type="ORF">FQP34_21830</name>
</gene>
<dbReference type="SUPFAM" id="SSF47406">
    <property type="entry name" value="SinR repressor dimerisation domain-like"/>
    <property type="match status" value="1"/>
</dbReference>
<dbReference type="PROSITE" id="PS51500">
    <property type="entry name" value="SIN"/>
    <property type="match status" value="1"/>
</dbReference>
<protein>
    <submittedName>
        <fullName evidence="2">DNA-binding anti-repressor SinI</fullName>
    </submittedName>
</protein>
<name>A0A8B5XU22_9BACI</name>
<dbReference type="InterPro" id="IPR010981">
    <property type="entry name" value="SinR/SinI_dimer_dom"/>
</dbReference>
<dbReference type="GO" id="GO:0046983">
    <property type="term" value="F:protein dimerization activity"/>
    <property type="evidence" value="ECO:0007669"/>
    <property type="project" value="InterPro"/>
</dbReference>
<dbReference type="AlphaFoldDB" id="A0A8B5XU22"/>
<keyword evidence="2" id="KW-0238">DNA-binding</keyword>
<comment type="caution">
    <text evidence="2">The sequence shown here is derived from an EMBL/GenBank/DDBJ whole genome shotgun (WGS) entry which is preliminary data.</text>
</comment>
<feature type="domain" description="Sin" evidence="1">
    <location>
        <begin position="1"/>
        <end position="37"/>
    </location>
</feature>
<dbReference type="Proteomes" id="UP000317770">
    <property type="component" value="Unassembled WGS sequence"/>
</dbReference>
<evidence type="ECO:0000313" key="3">
    <source>
        <dbReference type="Proteomes" id="UP000317770"/>
    </source>
</evidence>
<reference evidence="2 3" key="1">
    <citation type="submission" date="2019-07" db="EMBL/GenBank/DDBJ databases">
        <title>Genome assembly of Bacillus simplex strain GGC-P6A.</title>
        <authorList>
            <person name="Jennings M.E."/>
            <person name="Barton H.A."/>
        </authorList>
    </citation>
    <scope>NUCLEOTIDE SEQUENCE [LARGE SCALE GENOMIC DNA]</scope>
    <source>
        <strain evidence="2 3">GGC-P6A</strain>
    </source>
</reference>
<sequence>MKDFDGNLPDEWLELVTLAMKSDVTKEQFKKFLQEKSNNNKSSNCGG</sequence>
<proteinExistence type="predicted"/>
<dbReference type="Pfam" id="PF08671">
    <property type="entry name" value="SinI"/>
    <property type="match status" value="1"/>
</dbReference>
<dbReference type="EMBL" id="VNKI01000011">
    <property type="protein sequence ID" value="TVX77780.1"/>
    <property type="molecule type" value="Genomic_DNA"/>
</dbReference>
<organism evidence="2 3">
    <name type="scientific">Peribacillus simplex</name>
    <dbReference type="NCBI Taxonomy" id="1478"/>
    <lineage>
        <taxon>Bacteria</taxon>
        <taxon>Bacillati</taxon>
        <taxon>Bacillota</taxon>
        <taxon>Bacilli</taxon>
        <taxon>Bacillales</taxon>
        <taxon>Bacillaceae</taxon>
        <taxon>Peribacillus</taxon>
    </lineage>
</organism>
<dbReference type="GeneID" id="56476445"/>
<dbReference type="GO" id="GO:0003677">
    <property type="term" value="F:DNA binding"/>
    <property type="evidence" value="ECO:0007669"/>
    <property type="project" value="UniProtKB-KW"/>
</dbReference>